<protein>
    <submittedName>
        <fullName evidence="1">Uncharacterized protein</fullName>
    </submittedName>
</protein>
<evidence type="ECO:0000313" key="1">
    <source>
        <dbReference type="EMBL" id="OOK82734.1"/>
    </source>
</evidence>
<organism evidence="1 2">
    <name type="scientific">Mycobacterium kansasii</name>
    <dbReference type="NCBI Taxonomy" id="1768"/>
    <lineage>
        <taxon>Bacteria</taxon>
        <taxon>Bacillati</taxon>
        <taxon>Actinomycetota</taxon>
        <taxon>Actinomycetes</taxon>
        <taxon>Mycobacteriales</taxon>
        <taxon>Mycobacteriaceae</taxon>
        <taxon>Mycobacterium</taxon>
    </lineage>
</organism>
<dbReference type="Proteomes" id="UP000189229">
    <property type="component" value="Unassembled WGS sequence"/>
</dbReference>
<dbReference type="EMBL" id="MVBM01000001">
    <property type="protein sequence ID" value="OOK82734.1"/>
    <property type="molecule type" value="Genomic_DNA"/>
</dbReference>
<sequence>MCRCKAIGADWRGHPAALGQIALRTAAVADGLDAAGKRLD</sequence>
<dbReference type="AlphaFoldDB" id="A0A1V3XU37"/>
<comment type="caution">
    <text evidence="1">The sequence shown here is derived from an EMBL/GenBank/DDBJ whole genome shotgun (WGS) entry which is preliminary data.</text>
</comment>
<proteinExistence type="predicted"/>
<accession>A0A1V3XU37</accession>
<evidence type="ECO:0000313" key="2">
    <source>
        <dbReference type="Proteomes" id="UP000189229"/>
    </source>
</evidence>
<name>A0A1V3XU37_MYCKA</name>
<reference evidence="1 2" key="1">
    <citation type="submission" date="2017-02" db="EMBL/GenBank/DDBJ databases">
        <title>Complete genome sequences of Mycobacterium kansasii strains isolated from rhesus macaques.</title>
        <authorList>
            <person name="Panda A."/>
            <person name="Nagaraj S."/>
            <person name="Zhao X."/>
            <person name="Tettelin H."/>
            <person name="Detolla L.J."/>
        </authorList>
    </citation>
    <scope>NUCLEOTIDE SEQUENCE [LARGE SCALE GENOMIC DNA]</scope>
    <source>
        <strain evidence="1 2">11-3813</strain>
    </source>
</reference>
<gene>
    <name evidence="1" type="ORF">BZL30_0857</name>
</gene>